<dbReference type="AlphaFoldDB" id="A0A6H3FBI6"/>
<accession>A0A6H3FBI6</accession>
<name>A0A6H3FBI6_9BACT</name>
<reference evidence="1 2" key="1">
    <citation type="submission" date="2018-12" db="EMBL/GenBank/DDBJ databases">
        <title>First genome draft of Desulfovibrio legallis sp. nov.</title>
        <authorList>
            <person name="Ben Dhia O."/>
            <person name="Najjari A."/>
            <person name="Ferjani R."/>
            <person name="Fhoula I."/>
            <person name="Fardeau M.-L."/>
            <person name="Boudabbous A."/>
            <person name="Ouzari H.I."/>
        </authorList>
    </citation>
    <scope>NUCLEOTIDE SEQUENCE [LARGE SCALE GENOMIC DNA]</scope>
    <source>
        <strain evidence="1 2">H1T</strain>
    </source>
</reference>
<comment type="caution">
    <text evidence="1">The sequence shown here is derived from an EMBL/GenBank/DDBJ whole genome shotgun (WGS) entry which is preliminary data.</text>
</comment>
<dbReference type="Proteomes" id="UP000292919">
    <property type="component" value="Unassembled WGS sequence"/>
</dbReference>
<organism evidence="1 2">
    <name type="scientific">Desulfovibrio legallii</name>
    <dbReference type="NCBI Taxonomy" id="571438"/>
    <lineage>
        <taxon>Bacteria</taxon>
        <taxon>Pseudomonadati</taxon>
        <taxon>Thermodesulfobacteriota</taxon>
        <taxon>Desulfovibrionia</taxon>
        <taxon>Desulfovibrionales</taxon>
        <taxon>Desulfovibrionaceae</taxon>
        <taxon>Desulfovibrio</taxon>
    </lineage>
</organism>
<gene>
    <name evidence="1" type="ORF">EB812_08010</name>
</gene>
<evidence type="ECO:0000313" key="1">
    <source>
        <dbReference type="EMBL" id="TBH79526.1"/>
    </source>
</evidence>
<sequence>MAVNGLIHIFNLALDYIGEEALTDAAQASPLAERVRRAWPMVRDEVLRSHVWKCACARTALIRTGSVPTFGFAYSYALPPDFLRLVSTCPEGARCRVEGPHLLADEPQMSIAYVRRLEDPASYDPALVQCMALKLAATLAFASSASTALVQGLEERYALKLRDSRHLDAMDAEDPAQWGRSEWAAAKMG</sequence>
<dbReference type="EMBL" id="SIXC01000008">
    <property type="protein sequence ID" value="TBH79526.1"/>
    <property type="molecule type" value="Genomic_DNA"/>
</dbReference>
<protein>
    <submittedName>
        <fullName evidence="1">Uncharacterized protein</fullName>
    </submittedName>
</protein>
<keyword evidence="2" id="KW-1185">Reference proteome</keyword>
<dbReference type="RefSeq" id="WP_130958024.1">
    <property type="nucleotide sequence ID" value="NZ_DBFBQU010000199.1"/>
</dbReference>
<evidence type="ECO:0000313" key="2">
    <source>
        <dbReference type="Proteomes" id="UP000292919"/>
    </source>
</evidence>
<proteinExistence type="predicted"/>